<proteinExistence type="inferred from homology"/>
<name>A0A2M8KXZ8_9BACT</name>
<evidence type="ECO:0000256" key="10">
    <source>
        <dbReference type="RuleBase" id="RU004008"/>
    </source>
</evidence>
<dbReference type="HAMAP" id="MF_01331_B">
    <property type="entry name" value="Ribosomal_uL22_B"/>
    <property type="match status" value="1"/>
</dbReference>
<evidence type="ECO:0000256" key="7">
    <source>
        <dbReference type="HAMAP-Rule" id="MF_01331"/>
    </source>
</evidence>
<dbReference type="AlphaFoldDB" id="A0A2M8KXZ8"/>
<keyword evidence="2 7" id="KW-0699">rRNA-binding</keyword>
<dbReference type="InterPro" id="IPR001063">
    <property type="entry name" value="Ribosomal_uL22"/>
</dbReference>
<dbReference type="GO" id="GO:0006412">
    <property type="term" value="P:translation"/>
    <property type="evidence" value="ECO:0007669"/>
    <property type="project" value="UniProtKB-UniRule"/>
</dbReference>
<dbReference type="InterPro" id="IPR047867">
    <property type="entry name" value="Ribosomal_uL22_bac/org-type"/>
</dbReference>
<evidence type="ECO:0000256" key="4">
    <source>
        <dbReference type="ARBA" id="ARBA00022980"/>
    </source>
</evidence>
<keyword evidence="3 7" id="KW-0694">RNA-binding</keyword>
<dbReference type="EMBL" id="PFEF01000003">
    <property type="protein sequence ID" value="PJE64806.1"/>
    <property type="molecule type" value="Genomic_DNA"/>
</dbReference>
<dbReference type="NCBIfam" id="TIGR01044">
    <property type="entry name" value="rplV_bact"/>
    <property type="match status" value="1"/>
</dbReference>
<dbReference type="PANTHER" id="PTHR13501:SF8">
    <property type="entry name" value="LARGE RIBOSOMAL SUBUNIT PROTEIN UL22M"/>
    <property type="match status" value="1"/>
</dbReference>
<evidence type="ECO:0000256" key="3">
    <source>
        <dbReference type="ARBA" id="ARBA00022884"/>
    </source>
</evidence>
<comment type="function">
    <text evidence="7 10">This protein binds specifically to 23S rRNA; its binding is stimulated by other ribosomal proteins, e.g., L4, L17, and L20. It is important during the early stages of 50S assembly. It makes multiple contacts with different domains of the 23S rRNA in the assembled 50S subunit and ribosome.</text>
</comment>
<comment type="subunit">
    <text evidence="7 9">Part of the 50S ribosomal subunit.</text>
</comment>
<gene>
    <name evidence="7" type="primary">rplV</name>
    <name evidence="11" type="ORF">COU90_00890</name>
</gene>
<dbReference type="GO" id="GO:0022625">
    <property type="term" value="C:cytosolic large ribosomal subunit"/>
    <property type="evidence" value="ECO:0007669"/>
    <property type="project" value="TreeGrafter"/>
</dbReference>
<dbReference type="InterPro" id="IPR018260">
    <property type="entry name" value="Ribosomal_uL22_CS"/>
</dbReference>
<dbReference type="SUPFAM" id="SSF54843">
    <property type="entry name" value="Ribosomal protein L22"/>
    <property type="match status" value="1"/>
</dbReference>
<organism evidence="11 12">
    <name type="scientific">Candidatus Ryanbacteria bacterium CG10_big_fil_rev_8_21_14_0_10_43_42</name>
    <dbReference type="NCBI Taxonomy" id="1974864"/>
    <lineage>
        <taxon>Bacteria</taxon>
        <taxon>Candidatus Ryaniibacteriota</taxon>
    </lineage>
</organism>
<dbReference type="Pfam" id="PF00237">
    <property type="entry name" value="Ribosomal_L22"/>
    <property type="match status" value="1"/>
</dbReference>
<dbReference type="Gene3D" id="3.90.470.10">
    <property type="entry name" value="Ribosomal protein L22/L17"/>
    <property type="match status" value="1"/>
</dbReference>
<protein>
    <recommendedName>
        <fullName evidence="6 7">Large ribosomal subunit protein uL22</fullName>
    </recommendedName>
</protein>
<sequence>MKEAKAQLKYARISPQKMRLVVDAVRGSSLAAARTQLFLLPKKGAPILAKLLDSAVSNAKNAGLQEAGLFIKTIFVDPGPMFKRSLPRAHGRATVLRKRTSHIRLILGEKE</sequence>
<dbReference type="GO" id="GO:0019843">
    <property type="term" value="F:rRNA binding"/>
    <property type="evidence" value="ECO:0007669"/>
    <property type="project" value="UniProtKB-UniRule"/>
</dbReference>
<evidence type="ECO:0000313" key="11">
    <source>
        <dbReference type="EMBL" id="PJE64806.1"/>
    </source>
</evidence>
<dbReference type="InterPro" id="IPR005727">
    <property type="entry name" value="Ribosomal_uL22_bac/chlpt-type"/>
</dbReference>
<evidence type="ECO:0000256" key="2">
    <source>
        <dbReference type="ARBA" id="ARBA00022730"/>
    </source>
</evidence>
<dbReference type="PANTHER" id="PTHR13501">
    <property type="entry name" value="CHLOROPLAST 50S RIBOSOMAL PROTEIN L22-RELATED"/>
    <property type="match status" value="1"/>
</dbReference>
<comment type="similarity">
    <text evidence="1 7 8">Belongs to the universal ribosomal protein uL22 family.</text>
</comment>
<dbReference type="CDD" id="cd00336">
    <property type="entry name" value="Ribosomal_L22"/>
    <property type="match status" value="1"/>
</dbReference>
<evidence type="ECO:0000256" key="6">
    <source>
        <dbReference type="ARBA" id="ARBA00035207"/>
    </source>
</evidence>
<dbReference type="PROSITE" id="PS00464">
    <property type="entry name" value="RIBOSOMAL_L22"/>
    <property type="match status" value="1"/>
</dbReference>
<evidence type="ECO:0000256" key="9">
    <source>
        <dbReference type="RuleBase" id="RU004006"/>
    </source>
</evidence>
<evidence type="ECO:0000313" key="12">
    <source>
        <dbReference type="Proteomes" id="UP000229098"/>
    </source>
</evidence>
<comment type="function">
    <text evidence="7">The globular domain of the protein is located near the polypeptide exit tunnel on the outside of the subunit, while an extended beta-hairpin is found that lines the wall of the exit tunnel in the center of the 70S ribosome.</text>
</comment>
<evidence type="ECO:0000256" key="1">
    <source>
        <dbReference type="ARBA" id="ARBA00009451"/>
    </source>
</evidence>
<reference evidence="12" key="1">
    <citation type="submission" date="2017-09" db="EMBL/GenBank/DDBJ databases">
        <title>Depth-based differentiation of microbial function through sediment-hosted aquifers and enrichment of novel symbionts in the deep terrestrial subsurface.</title>
        <authorList>
            <person name="Probst A.J."/>
            <person name="Ladd B."/>
            <person name="Jarett J.K."/>
            <person name="Geller-Mcgrath D.E."/>
            <person name="Sieber C.M.K."/>
            <person name="Emerson J.B."/>
            <person name="Anantharaman K."/>
            <person name="Thomas B.C."/>
            <person name="Malmstrom R."/>
            <person name="Stieglmeier M."/>
            <person name="Klingl A."/>
            <person name="Woyke T."/>
            <person name="Ryan C.M."/>
            <person name="Banfield J.F."/>
        </authorList>
    </citation>
    <scope>NUCLEOTIDE SEQUENCE [LARGE SCALE GENOMIC DNA]</scope>
</reference>
<dbReference type="Proteomes" id="UP000229098">
    <property type="component" value="Unassembled WGS sequence"/>
</dbReference>
<accession>A0A2M8KXZ8</accession>
<evidence type="ECO:0000256" key="8">
    <source>
        <dbReference type="RuleBase" id="RU004005"/>
    </source>
</evidence>
<comment type="caution">
    <text evidence="11">The sequence shown here is derived from an EMBL/GenBank/DDBJ whole genome shotgun (WGS) entry which is preliminary data.</text>
</comment>
<keyword evidence="4 7" id="KW-0689">Ribosomal protein</keyword>
<keyword evidence="5 7" id="KW-0687">Ribonucleoprotein</keyword>
<dbReference type="InterPro" id="IPR036394">
    <property type="entry name" value="Ribosomal_uL22_sf"/>
</dbReference>
<dbReference type="GO" id="GO:0003735">
    <property type="term" value="F:structural constituent of ribosome"/>
    <property type="evidence" value="ECO:0007669"/>
    <property type="project" value="InterPro"/>
</dbReference>
<evidence type="ECO:0000256" key="5">
    <source>
        <dbReference type="ARBA" id="ARBA00023274"/>
    </source>
</evidence>